<reference evidence="1" key="2">
    <citation type="journal article" date="2000" name="Genome Res.">
        <title>Normalization and subtraction of cap-trapper-selected cDNAs to prepare full-length cDNA libraries for rapid discovery of new genes.</title>
        <authorList>
            <person name="Carninci P."/>
            <person name="Shibata Y."/>
            <person name="Hayatsu N."/>
            <person name="Sugahara Y."/>
            <person name="Shibata K."/>
            <person name="Itoh M."/>
            <person name="Konno H."/>
            <person name="Okazaki Y."/>
            <person name="Muramatsu M."/>
            <person name="Hayashizaki Y."/>
        </authorList>
    </citation>
    <scope>NUCLEOTIDE SEQUENCE</scope>
    <source>
        <strain evidence="1">C57BL/6J</strain>
        <tissue evidence="1">Thymus</tissue>
    </source>
</reference>
<dbReference type="EMBL" id="AK037655">
    <property type="protein sequence ID" value="BAE20516.1"/>
    <property type="molecule type" value="mRNA"/>
</dbReference>
<sequence length="100" mass="10928">MNALCPTETCTLSHYARPLSATLTLSIPFTLDAQPIASTTIYHRLLFISGRKASSRLPLLCCRKASASWRSLLSAVSTSLPSSAPLRTFLRKRSVSPLSY</sequence>
<accession>Q3V3P0</accession>
<gene>
    <name evidence="2" type="primary">Gm20169</name>
</gene>
<evidence type="ECO:0000313" key="2">
    <source>
        <dbReference type="MGI" id="MGI:5012354"/>
    </source>
</evidence>
<dbReference type="AGR" id="MGI:5012354"/>
<proteinExistence type="evidence at transcript level"/>
<reference evidence="1" key="8">
    <citation type="journal article" date="2005" name="Science">
        <title>Antisense Transcription in the Mammalian Transcriptome.</title>
        <authorList>
            <consortium name="RIKEN Genome Exploration Research Group and Genome Science Group (Genome Network Project Core Group) and the FANTOM Consortium"/>
        </authorList>
    </citation>
    <scope>NUCLEOTIDE SEQUENCE</scope>
    <source>
        <strain evidence="1">C57BL/6J</strain>
        <tissue evidence="1">Thymus</tissue>
    </source>
</reference>
<reference evidence="1" key="5">
    <citation type="submission" date="2001-07" db="EMBL/GenBank/DDBJ databases">
        <authorList>
            <person name="Adachi J."/>
            <person name="Aizawa K."/>
            <person name="Akimura T."/>
            <person name="Arakawa T."/>
            <person name="Bono H."/>
            <person name="Carninci P."/>
            <person name="Fukuda S."/>
            <person name="Furuno M."/>
            <person name="Hanagaki T."/>
            <person name="Hara A."/>
            <person name="Hashizume W."/>
            <person name="Hayashida K."/>
            <person name="Hayatsu N."/>
            <person name="Hiramoto K."/>
            <person name="Hiraoka T."/>
            <person name="Hirozane T."/>
            <person name="Hori F."/>
            <person name="Imotani K."/>
            <person name="Ishii Y."/>
            <person name="Itoh M."/>
            <person name="Kagawa I."/>
            <person name="Kasukawa T."/>
            <person name="Katoh H."/>
            <person name="Kawai J."/>
            <person name="Kojima Y."/>
            <person name="Kondo S."/>
            <person name="Konno H."/>
            <person name="Kouda M."/>
            <person name="Koya S."/>
            <person name="Kurihara C."/>
            <person name="Matsuyama T."/>
            <person name="Miyazaki A."/>
            <person name="Murata M."/>
            <person name="Nakamura M."/>
            <person name="Nishi K."/>
            <person name="Nomura K."/>
            <person name="Numazaki R."/>
            <person name="Ohno M."/>
            <person name="Ohsato N."/>
            <person name="Okazaki Y."/>
            <person name="Saito R."/>
            <person name="Saitoh H."/>
            <person name="Sakai C."/>
            <person name="Sakai K."/>
            <person name="Sakazume N."/>
            <person name="Sano H."/>
            <person name="Sasaki D."/>
            <person name="Shibata K."/>
            <person name="Shinagawa A."/>
            <person name="Shiraki T."/>
            <person name="Sogabe Y."/>
            <person name="Tagami M."/>
            <person name="Tagawa A."/>
            <person name="Takahashi F."/>
            <person name="Takaku-Akahira S."/>
            <person name="Takeda Y."/>
            <person name="Tanaka T."/>
            <person name="Tomaru A."/>
            <person name="Toya T."/>
            <person name="Yasunishi A."/>
            <person name="Muramatsu M."/>
            <person name="Hayashizaki Y."/>
        </authorList>
    </citation>
    <scope>NUCLEOTIDE SEQUENCE</scope>
    <source>
        <strain evidence="1">C57BL/6J</strain>
        <tissue evidence="1">Thymus</tissue>
    </source>
</reference>
<dbReference type="AlphaFoldDB" id="Q3V3P0"/>
<reference evidence="1" key="1">
    <citation type="journal article" date="1999" name="Methods Enzymol.">
        <title>High-efficiency full-length cDNA cloning.</title>
        <authorList>
            <person name="Carninci P."/>
            <person name="Hayashizaki Y."/>
        </authorList>
    </citation>
    <scope>NUCLEOTIDE SEQUENCE</scope>
    <source>
        <strain evidence="1">C57BL/6J</strain>
        <tissue evidence="1">Thymus</tissue>
    </source>
</reference>
<name>Q3V3P0_MOUSE</name>
<reference evidence="1" key="7">
    <citation type="journal article" date="2005" name="Science">
        <title>The Transcriptional Landscape of the Mammalian Genome.</title>
        <authorList>
            <consortium name="The FANTOM Consortium"/>
            <consortium name="Riken Genome Exploration Research Group and Genome Science Group (Genome Network Project Core Group)"/>
        </authorList>
    </citation>
    <scope>NUCLEOTIDE SEQUENCE</scope>
    <source>
        <strain evidence="1">C57BL/6J</strain>
        <tissue evidence="1">Thymus</tissue>
    </source>
</reference>
<protein>
    <submittedName>
        <fullName evidence="1">Uncharacterized protein</fullName>
    </submittedName>
</protein>
<reference evidence="1" key="4">
    <citation type="journal article" date="2001" name="Nature">
        <title>Functional annotation of a full-length mouse cDNA collection.</title>
        <authorList>
            <consortium name="The RIKEN Genome Exploration Research Group Phase II Team and the FANTOM Consortium"/>
        </authorList>
    </citation>
    <scope>NUCLEOTIDE SEQUENCE</scope>
    <source>
        <strain evidence="1">C57BL/6J</strain>
        <tissue evidence="1">Thymus</tissue>
    </source>
</reference>
<reference evidence="1" key="3">
    <citation type="journal article" date="2000" name="Genome Res.">
        <title>RIKEN integrated sequence analysis (RISA) system--384-format sequencing pipeline with 384 multicapillary sequencer.</title>
        <authorList>
            <person name="Shibata K."/>
            <person name="Itoh M."/>
            <person name="Aizawa K."/>
            <person name="Nagaoka S."/>
            <person name="Sasaki N."/>
            <person name="Carninci P."/>
            <person name="Konno H."/>
            <person name="Akiyama J."/>
            <person name="Nishi K."/>
            <person name="Kitsunai T."/>
            <person name="Tashiro H."/>
            <person name="Itoh M."/>
            <person name="Sumi N."/>
            <person name="Ishii Y."/>
            <person name="Nakamura S."/>
            <person name="Hazama M."/>
            <person name="Nishine T."/>
            <person name="Harada A."/>
            <person name="Yamamoto R."/>
            <person name="Matsumoto H."/>
            <person name="Sakaguchi S."/>
            <person name="Ikegami T."/>
            <person name="Kashiwagi K."/>
            <person name="Fujiwake S."/>
            <person name="Inoue K."/>
            <person name="Togawa Y."/>
            <person name="Izawa M."/>
            <person name="Ohara E."/>
            <person name="Watahiki M."/>
            <person name="Yoneda Y."/>
            <person name="Ishikawa T."/>
            <person name="Ozawa K."/>
            <person name="Tanaka T."/>
            <person name="Matsuura S."/>
            <person name="Kawai J."/>
            <person name="Okazaki Y."/>
            <person name="Muramatsu M."/>
            <person name="Inoue Y."/>
            <person name="Kira A."/>
            <person name="Hayashizaki Y."/>
        </authorList>
    </citation>
    <scope>NUCLEOTIDE SEQUENCE</scope>
    <source>
        <strain evidence="1">C57BL/6J</strain>
        <tissue evidence="1">Thymus</tissue>
    </source>
</reference>
<organism evidence="1">
    <name type="scientific">Mus musculus</name>
    <name type="common">Mouse</name>
    <dbReference type="NCBI Taxonomy" id="10090"/>
    <lineage>
        <taxon>Eukaryota</taxon>
        <taxon>Metazoa</taxon>
        <taxon>Chordata</taxon>
        <taxon>Craniata</taxon>
        <taxon>Vertebrata</taxon>
        <taxon>Euteleostomi</taxon>
        <taxon>Mammalia</taxon>
        <taxon>Eutheria</taxon>
        <taxon>Euarchontoglires</taxon>
        <taxon>Glires</taxon>
        <taxon>Rodentia</taxon>
        <taxon>Myomorpha</taxon>
        <taxon>Muroidea</taxon>
        <taxon>Muridae</taxon>
        <taxon>Murinae</taxon>
        <taxon>Mus</taxon>
        <taxon>Mus</taxon>
    </lineage>
</organism>
<dbReference type="MGI" id="MGI:5012354">
    <property type="gene designation" value="Gm20169"/>
</dbReference>
<reference evidence="1" key="6">
    <citation type="journal article" date="2002" name="Nature">
        <title>Analysis of the mouse transcriptome based on functional annotation of 60,770 full-length cDNAs.</title>
        <authorList>
            <consortium name="The FANTOM Consortium and the RIKEN Genome Exploration Research Group Phase I and II Team"/>
        </authorList>
    </citation>
    <scope>NUCLEOTIDE SEQUENCE</scope>
    <source>
        <strain evidence="1">C57BL/6J</strain>
        <tissue evidence="1">Thymus</tissue>
    </source>
</reference>
<evidence type="ECO:0000313" key="1">
    <source>
        <dbReference type="EMBL" id="BAE20516.1"/>
    </source>
</evidence>